<dbReference type="Proteomes" id="UP000026960">
    <property type="component" value="Chromosome 4"/>
</dbReference>
<evidence type="ECO:0000313" key="2">
    <source>
        <dbReference type="EnsemblPlants" id="OBART04G03930.1"/>
    </source>
</evidence>
<dbReference type="Gramene" id="OBART04G03930.1">
    <property type="protein sequence ID" value="OBART04G03930.1"/>
    <property type="gene ID" value="OBART04G03930"/>
</dbReference>
<organism evidence="2">
    <name type="scientific">Oryza barthii</name>
    <dbReference type="NCBI Taxonomy" id="65489"/>
    <lineage>
        <taxon>Eukaryota</taxon>
        <taxon>Viridiplantae</taxon>
        <taxon>Streptophyta</taxon>
        <taxon>Embryophyta</taxon>
        <taxon>Tracheophyta</taxon>
        <taxon>Spermatophyta</taxon>
        <taxon>Magnoliopsida</taxon>
        <taxon>Liliopsida</taxon>
        <taxon>Poales</taxon>
        <taxon>Poaceae</taxon>
        <taxon>BOP clade</taxon>
        <taxon>Oryzoideae</taxon>
        <taxon>Oryzeae</taxon>
        <taxon>Oryzinae</taxon>
        <taxon>Oryza</taxon>
    </lineage>
</organism>
<sequence>MPPKAQVNKRVGKTSLFKPYRRHSSRLHLNKEVLQADPRTGIGKTRGKVDICGLSPKEVAKSSLGGERRMKMPQARNGSF</sequence>
<feature type="region of interest" description="Disordered" evidence="1">
    <location>
        <begin position="60"/>
        <end position="80"/>
    </location>
</feature>
<evidence type="ECO:0000313" key="3">
    <source>
        <dbReference type="Proteomes" id="UP000026960"/>
    </source>
</evidence>
<protein>
    <submittedName>
        <fullName evidence="2">Uncharacterized protein</fullName>
    </submittedName>
</protein>
<keyword evidence="3" id="KW-1185">Reference proteome</keyword>
<accession>A0A0D3FSY4</accession>
<dbReference type="PaxDb" id="65489-OBART04G03930.1"/>
<reference evidence="2" key="1">
    <citation type="journal article" date="2009" name="Rice">
        <title>De Novo Next Generation Sequencing of Plant Genomes.</title>
        <authorList>
            <person name="Rounsley S."/>
            <person name="Marri P.R."/>
            <person name="Yu Y."/>
            <person name="He R."/>
            <person name="Sisneros N."/>
            <person name="Goicoechea J.L."/>
            <person name="Lee S.J."/>
            <person name="Angelova A."/>
            <person name="Kudrna D."/>
            <person name="Luo M."/>
            <person name="Affourtit J."/>
            <person name="Desany B."/>
            <person name="Knight J."/>
            <person name="Niazi F."/>
            <person name="Egholm M."/>
            <person name="Wing R.A."/>
        </authorList>
    </citation>
    <scope>NUCLEOTIDE SEQUENCE [LARGE SCALE GENOMIC DNA]</scope>
    <source>
        <strain evidence="2">cv. IRGC 105608</strain>
    </source>
</reference>
<reference evidence="2" key="2">
    <citation type="submission" date="2015-03" db="UniProtKB">
        <authorList>
            <consortium name="EnsemblPlants"/>
        </authorList>
    </citation>
    <scope>IDENTIFICATION</scope>
</reference>
<evidence type="ECO:0000256" key="1">
    <source>
        <dbReference type="SAM" id="MobiDB-lite"/>
    </source>
</evidence>
<dbReference type="HOGENOM" id="CLU_044781_3_1_1"/>
<dbReference type="AlphaFoldDB" id="A0A0D3FSY4"/>
<proteinExistence type="predicted"/>
<dbReference type="EnsemblPlants" id="OBART04G03930.1">
    <property type="protein sequence ID" value="OBART04G03930.1"/>
    <property type="gene ID" value="OBART04G03930"/>
</dbReference>
<name>A0A0D3FSY4_9ORYZ</name>